<keyword evidence="2" id="KW-1185">Reference proteome</keyword>
<dbReference type="EMBL" id="JBITRD010000008">
    <property type="protein sequence ID" value="MFI7845293.1"/>
    <property type="molecule type" value="Genomic_DNA"/>
</dbReference>
<proteinExistence type="predicted"/>
<sequence>MNPSEEFSSRKAKKLFKDLDWIMDCMKNGDTSRIYEITLKHMETPRDINLEDL</sequence>
<gene>
    <name evidence="1" type="ORF">ACIF0M_07010</name>
</gene>
<accession>A0ABW8AZQ8</accession>
<evidence type="ECO:0000313" key="1">
    <source>
        <dbReference type="EMBL" id="MFI7845293.1"/>
    </source>
</evidence>
<dbReference type="RefSeq" id="WP_173792067.1">
    <property type="nucleotide sequence ID" value="NZ_JBDOPU010000017.1"/>
</dbReference>
<reference evidence="1 2" key="1">
    <citation type="submission" date="2024-08" db="EMBL/GenBank/DDBJ databases">
        <authorList>
            <person name="Vancuren S.J."/>
            <person name="Allen-Vercoe E."/>
        </authorList>
    </citation>
    <scope>NUCLEOTIDE SEQUENCE [LARGE SCALE GENOMIC DNA]</scope>
    <source>
        <strain evidence="1 2">16-6-I_42_FAA</strain>
    </source>
</reference>
<comment type="caution">
    <text evidence="1">The sequence shown here is derived from an EMBL/GenBank/DDBJ whole genome shotgun (WGS) entry which is preliminary data.</text>
</comment>
<protein>
    <submittedName>
        <fullName evidence="1">Uncharacterized protein</fullName>
    </submittedName>
</protein>
<evidence type="ECO:0000313" key="2">
    <source>
        <dbReference type="Proteomes" id="UP001614216"/>
    </source>
</evidence>
<dbReference type="Proteomes" id="UP001614216">
    <property type="component" value="Unassembled WGS sequence"/>
</dbReference>
<name>A0ABW8AZQ8_9FIRM</name>
<organism evidence="1 2">
    <name type="scientific">Dorea amylophila</name>
    <dbReference type="NCBI Taxonomy" id="2981789"/>
    <lineage>
        <taxon>Bacteria</taxon>
        <taxon>Bacillati</taxon>
        <taxon>Bacillota</taxon>
        <taxon>Clostridia</taxon>
        <taxon>Lachnospirales</taxon>
        <taxon>Lachnospiraceae</taxon>
        <taxon>Dorea</taxon>
    </lineage>
</organism>